<accession>A0A7W8P3X4</accession>
<sequence length="243" mass="27222">MNLFEQHRNSSVIPSSAFEFHIRRLRPLIDLMTQKDRTLANWYMQGDTITEALLCKVYENNEPSEAAVLSLADEYKGKASNVTKSIGIWNGVESGDEGATAYVSFDGGGVISQMLDLEIGEKNLNSSRLGEYKSVAEIVAKTVEIYGSLYVTFGPRKYTTEAVFDDRLAVSWMLYLPHVLTQAQVPEARDLIPVIRDGNQQGTIVVSVTDEVFDVHHREHVKAANDIEIRLADQDLLPRFVDL</sequence>
<dbReference type="Proteomes" id="UP000592820">
    <property type="component" value="Unassembled WGS sequence"/>
</dbReference>
<gene>
    <name evidence="1" type="ORF">HDG41_002697</name>
</gene>
<proteinExistence type="predicted"/>
<comment type="caution">
    <text evidence="1">The sequence shown here is derived from an EMBL/GenBank/DDBJ whole genome shotgun (WGS) entry which is preliminary data.</text>
</comment>
<evidence type="ECO:0000313" key="1">
    <source>
        <dbReference type="EMBL" id="MBB5400648.1"/>
    </source>
</evidence>
<evidence type="ECO:0008006" key="3">
    <source>
        <dbReference type="Google" id="ProtNLM"/>
    </source>
</evidence>
<evidence type="ECO:0000313" key="2">
    <source>
        <dbReference type="Proteomes" id="UP000592820"/>
    </source>
</evidence>
<organism evidence="1 2">
    <name type="scientific">Paraburkholderia youngii</name>
    <dbReference type="NCBI Taxonomy" id="2782701"/>
    <lineage>
        <taxon>Bacteria</taxon>
        <taxon>Pseudomonadati</taxon>
        <taxon>Pseudomonadota</taxon>
        <taxon>Betaproteobacteria</taxon>
        <taxon>Burkholderiales</taxon>
        <taxon>Burkholderiaceae</taxon>
        <taxon>Paraburkholderia</taxon>
    </lineage>
</organism>
<reference evidence="1 2" key="1">
    <citation type="submission" date="2020-08" db="EMBL/GenBank/DDBJ databases">
        <title>Genomic Encyclopedia of Type Strains, Phase IV (KMG-V): Genome sequencing to study the core and pangenomes of soil and plant-associated prokaryotes.</title>
        <authorList>
            <person name="Whitman W."/>
        </authorList>
    </citation>
    <scope>NUCLEOTIDE SEQUENCE [LARGE SCALE GENOMIC DNA]</scope>
    <source>
        <strain evidence="1 2">JPY162</strain>
    </source>
</reference>
<dbReference type="EMBL" id="JACHDE010000003">
    <property type="protein sequence ID" value="MBB5400648.1"/>
    <property type="molecule type" value="Genomic_DNA"/>
</dbReference>
<dbReference type="AlphaFoldDB" id="A0A7W8P3X4"/>
<name>A0A7W8P3X4_9BURK</name>
<protein>
    <recommendedName>
        <fullName evidence="3">Immunity protein 52 domain-containing protein</fullName>
    </recommendedName>
</protein>
<dbReference type="RefSeq" id="WP_184226251.1">
    <property type="nucleotide sequence ID" value="NZ_JACHDE010000003.1"/>
</dbReference>